<proteinExistence type="predicted"/>
<evidence type="ECO:0000313" key="1">
    <source>
        <dbReference type="EMBL" id="KAJ2988036.1"/>
    </source>
</evidence>
<keyword evidence="2" id="KW-1185">Reference proteome</keyword>
<evidence type="ECO:0000313" key="2">
    <source>
        <dbReference type="Proteomes" id="UP001143856"/>
    </source>
</evidence>
<dbReference type="EMBL" id="JAPDGR010000705">
    <property type="protein sequence ID" value="KAJ2988036.1"/>
    <property type="molecule type" value="Genomic_DNA"/>
</dbReference>
<protein>
    <submittedName>
        <fullName evidence="1">Uncharacterized protein</fullName>
    </submittedName>
</protein>
<reference evidence="1" key="1">
    <citation type="submission" date="2022-10" db="EMBL/GenBank/DDBJ databases">
        <title>Genome Sequence of Xylaria curta.</title>
        <authorList>
            <person name="Buettner E."/>
        </authorList>
    </citation>
    <scope>NUCLEOTIDE SEQUENCE</scope>
    <source>
        <strain evidence="1">Babe10</strain>
    </source>
</reference>
<dbReference type="Proteomes" id="UP001143856">
    <property type="component" value="Unassembled WGS sequence"/>
</dbReference>
<name>A0ACC1PA79_9PEZI</name>
<gene>
    <name evidence="1" type="ORF">NUW58_g4187</name>
</gene>
<sequence length="646" mass="73663">MLEYQQLDLSGSDFRLVRLQKDSGIMIECELIHTTLDDNVIPYEAVSYTWGTLDRTRNIFIDGDMLHVTSNLSRLLRDLRSCDIDRYLWIDAICINQDDDLERGHQVQRMKHIYRGAERVLFYLCPKTEIASVLMESLAQLQERVAGVRWEAHDTRWDAAWQEVQERLRGQYENLEFEQREGLGYLLRRSFFRRVWILQEVANSRRASVLCGTDSVPAHLFAISPRLMNITTDPHVQAVLHLMPGSFGRTTRSFPGRSLLALLKQFGGSEASDERDRIYALLGLCEVTNKATVLTPDYTASINTVLERTLSYIFGSVFPDFLQSAENVDELIYHLNRPCGEVIPLLLVSNHRVEWVFDYIGSVNTPIEIPEYLAIDVLRYLVQSLWPPTHVLNHYFTRLGMKLNIPHGIVSSVLEVKWSADILKLLLQYGRKVQIYARPSFIIETRRTELLKFLVRPCKADVAIRVTMKGLWVVLLLVPDDGLERLISLLDGVRTRTKTAIIHLRQAASESPGAFRSSDATMLLWRLASNRRNGHPNNSTLINGRDCLVPKRRLSLDDDRMAVGPKGMKEVTTSILRHHLSKRLINMNPHLDYAIPECGHLKRVSSAAIARYETKLIVVDIGYCGIGLCSNYPAALQVSITQVMGV</sequence>
<accession>A0ACC1PA79</accession>
<organism evidence="1 2">
    <name type="scientific">Xylaria curta</name>
    <dbReference type="NCBI Taxonomy" id="42375"/>
    <lineage>
        <taxon>Eukaryota</taxon>
        <taxon>Fungi</taxon>
        <taxon>Dikarya</taxon>
        <taxon>Ascomycota</taxon>
        <taxon>Pezizomycotina</taxon>
        <taxon>Sordariomycetes</taxon>
        <taxon>Xylariomycetidae</taxon>
        <taxon>Xylariales</taxon>
        <taxon>Xylariaceae</taxon>
        <taxon>Xylaria</taxon>
    </lineage>
</organism>
<comment type="caution">
    <text evidence="1">The sequence shown here is derived from an EMBL/GenBank/DDBJ whole genome shotgun (WGS) entry which is preliminary data.</text>
</comment>